<protein>
    <submittedName>
        <fullName evidence="1">Uncharacterized protein</fullName>
    </submittedName>
</protein>
<comment type="caution">
    <text evidence="1">The sequence shown here is derived from an EMBL/GenBank/DDBJ whole genome shotgun (WGS) entry which is preliminary data.</text>
</comment>
<organism evidence="1 2">
    <name type="scientific">Mycobacterium heidelbergense</name>
    <dbReference type="NCBI Taxonomy" id="53376"/>
    <lineage>
        <taxon>Bacteria</taxon>
        <taxon>Bacillati</taxon>
        <taxon>Actinomycetota</taxon>
        <taxon>Actinomycetes</taxon>
        <taxon>Mycobacteriales</taxon>
        <taxon>Mycobacteriaceae</taxon>
        <taxon>Mycobacterium</taxon>
        <taxon>Mycobacterium simiae complex</taxon>
    </lineage>
</organism>
<proteinExistence type="predicted"/>
<evidence type="ECO:0000313" key="1">
    <source>
        <dbReference type="EMBL" id="ORA72093.1"/>
    </source>
</evidence>
<dbReference type="AlphaFoldDB" id="A0A1X0DI59"/>
<keyword evidence="2" id="KW-1185">Reference proteome</keyword>
<reference evidence="1 2" key="1">
    <citation type="submission" date="2017-02" db="EMBL/GenBank/DDBJ databases">
        <title>The new phylogeny of genus Mycobacterium.</title>
        <authorList>
            <person name="Tortoli E."/>
            <person name="Trovato A."/>
            <person name="Cirillo D.M."/>
        </authorList>
    </citation>
    <scope>NUCLEOTIDE SEQUENCE [LARGE SCALE GENOMIC DNA]</scope>
    <source>
        <strain evidence="1 2">DSM 44471</strain>
    </source>
</reference>
<dbReference type="OrthoDB" id="4763492at2"/>
<dbReference type="Proteomes" id="UP000192566">
    <property type="component" value="Unassembled WGS sequence"/>
</dbReference>
<evidence type="ECO:0000313" key="2">
    <source>
        <dbReference type="Proteomes" id="UP000192566"/>
    </source>
</evidence>
<name>A0A1X0DI59_MYCHE</name>
<dbReference type="EMBL" id="MVHR01000022">
    <property type="protein sequence ID" value="ORA72093.1"/>
    <property type="molecule type" value="Genomic_DNA"/>
</dbReference>
<accession>A0A1X0DI59</accession>
<sequence length="83" mass="8997">MLVCVPQQTIILTASARRKHGVNKRNAIAAMRNSGIPEIQPSGSMLYTGRDATGRLTEIAVIEAVEGSAVLVIIHAQPMEWTR</sequence>
<gene>
    <name evidence="1" type="ORF">BST25_15450</name>
</gene>